<keyword evidence="2" id="KW-1185">Reference proteome</keyword>
<dbReference type="AlphaFoldDB" id="A0AAE2C2R2"/>
<name>A0AAE2C2R2_9LAMI</name>
<dbReference type="Proteomes" id="UP001289374">
    <property type="component" value="Unassembled WGS sequence"/>
</dbReference>
<reference evidence="1" key="1">
    <citation type="submission" date="2020-06" db="EMBL/GenBank/DDBJ databases">
        <authorList>
            <person name="Li T."/>
            <person name="Hu X."/>
            <person name="Zhang T."/>
            <person name="Song X."/>
            <person name="Zhang H."/>
            <person name="Dai N."/>
            <person name="Sheng W."/>
            <person name="Hou X."/>
            <person name="Wei L."/>
        </authorList>
    </citation>
    <scope>NUCLEOTIDE SEQUENCE</scope>
    <source>
        <strain evidence="1">K16</strain>
        <tissue evidence="1">Leaf</tissue>
    </source>
</reference>
<reference evidence="1" key="2">
    <citation type="journal article" date="2024" name="Plant">
        <title>Genomic evolution and insights into agronomic trait innovations of Sesamum species.</title>
        <authorList>
            <person name="Miao H."/>
            <person name="Wang L."/>
            <person name="Qu L."/>
            <person name="Liu H."/>
            <person name="Sun Y."/>
            <person name="Le M."/>
            <person name="Wang Q."/>
            <person name="Wei S."/>
            <person name="Zheng Y."/>
            <person name="Lin W."/>
            <person name="Duan Y."/>
            <person name="Cao H."/>
            <person name="Xiong S."/>
            <person name="Wang X."/>
            <person name="Wei L."/>
            <person name="Li C."/>
            <person name="Ma Q."/>
            <person name="Ju M."/>
            <person name="Zhao R."/>
            <person name="Li G."/>
            <person name="Mu C."/>
            <person name="Tian Q."/>
            <person name="Mei H."/>
            <person name="Zhang T."/>
            <person name="Gao T."/>
            <person name="Zhang H."/>
        </authorList>
    </citation>
    <scope>NUCLEOTIDE SEQUENCE</scope>
    <source>
        <strain evidence="1">K16</strain>
    </source>
</reference>
<organism evidence="1 2">
    <name type="scientific">Sesamum angolense</name>
    <dbReference type="NCBI Taxonomy" id="2727404"/>
    <lineage>
        <taxon>Eukaryota</taxon>
        <taxon>Viridiplantae</taxon>
        <taxon>Streptophyta</taxon>
        <taxon>Embryophyta</taxon>
        <taxon>Tracheophyta</taxon>
        <taxon>Spermatophyta</taxon>
        <taxon>Magnoliopsida</taxon>
        <taxon>eudicotyledons</taxon>
        <taxon>Gunneridae</taxon>
        <taxon>Pentapetalae</taxon>
        <taxon>asterids</taxon>
        <taxon>lamiids</taxon>
        <taxon>Lamiales</taxon>
        <taxon>Pedaliaceae</taxon>
        <taxon>Sesamum</taxon>
    </lineage>
</organism>
<comment type="caution">
    <text evidence="1">The sequence shown here is derived from an EMBL/GenBank/DDBJ whole genome shotgun (WGS) entry which is preliminary data.</text>
</comment>
<accession>A0AAE2C2R2</accession>
<gene>
    <name evidence="1" type="ORF">Sango_0664500</name>
</gene>
<evidence type="ECO:0000313" key="1">
    <source>
        <dbReference type="EMBL" id="KAK4406580.1"/>
    </source>
</evidence>
<dbReference type="SUPFAM" id="SSF53098">
    <property type="entry name" value="Ribonuclease H-like"/>
    <property type="match status" value="1"/>
</dbReference>
<evidence type="ECO:0000313" key="2">
    <source>
        <dbReference type="Proteomes" id="UP001289374"/>
    </source>
</evidence>
<dbReference type="InterPro" id="IPR012337">
    <property type="entry name" value="RNaseH-like_sf"/>
</dbReference>
<sequence length="260" mass="29479">MSLGFLTLKPEVGSYFITFTDYHSQYGYIHLIKYESKAFEKFNEFRLELKKLIGYKIESLRSDRGVEYLSGEGYVLETTTMLLNVALSKIVAKALYGLWHGKPTFYKYLRYIYLRTSSSLGLNGFINESLEPMGIAEVTTFKVRLMAKGYTQRPDMDFEETNLPIAIAKSIQILLAIDYEICIRRVAGETHWTAVKTILNDASFQSDVDDAKSQSDYVLKLNGGVVAWKSSKQDTVVTSAIEADYIATLKAANEKDLMKN</sequence>
<dbReference type="EMBL" id="JACGWL010000003">
    <property type="protein sequence ID" value="KAK4406580.1"/>
    <property type="molecule type" value="Genomic_DNA"/>
</dbReference>
<protein>
    <submittedName>
        <fullName evidence="1">Uncharacterized protein</fullName>
    </submittedName>
</protein>
<proteinExistence type="predicted"/>